<feature type="binding site" evidence="9">
    <location>
        <begin position="213"/>
        <end position="215"/>
    </location>
    <ligand>
        <name>ATP</name>
        <dbReference type="ChEBI" id="CHEBI:30616"/>
    </ligand>
</feature>
<dbReference type="Gene3D" id="3.30.930.10">
    <property type="entry name" value="Bira Bifunctional Protein, Domain 2"/>
    <property type="match status" value="1"/>
</dbReference>
<dbReference type="PROSITE" id="PS50862">
    <property type="entry name" value="AA_TRNA_LIGASE_II"/>
    <property type="match status" value="1"/>
</dbReference>
<sequence>MDFKNRTQIANIFTSDPETVTIAGWVQQVRNLGGLKFIQLQDRSGLVQIVLPKKKVSPEIFTIDYQEGDILLVQGKVVTNNSAPKGKEILPSTIDIVNKRQQEYPIAIDDKINTNIDKRLDYRYLDLRNRSVAQIFEIESAVAYAFQEFFHKNNFLQFFSSKIVGSATESGANVFEIGYFGRKAYLAQSPQFYKQMMLVSGFEKVFEIGPVFRAEKHHTSRHLCEYTSIDFEIAYISDQKDVMKVLQEAIMYTLDKVRKEKADSLEELGVIIEKQPKQWPILSHQEIHEILENEGKELGEYEDLDAEAEKILGEYVKEKYNSDFVFADEYPWEVRPFYTMKKEDNDNLTKSFDLLYKGQELTTGGQREHRADILEKQAEEKGFKKEEVASYIQFFRNGTPPHGGSGTGIERFVQKLLNLPNIREARLLPRDPTRVHP</sequence>
<feature type="binding site" evidence="9">
    <location>
        <position position="363"/>
    </location>
    <ligand>
        <name>Mg(2+)</name>
        <dbReference type="ChEBI" id="CHEBI:18420"/>
        <label>2</label>
    </ligand>
</feature>
<feature type="binding site" evidence="9">
    <location>
        <position position="367"/>
    </location>
    <ligand>
        <name>L-aspartate</name>
        <dbReference type="ChEBI" id="CHEBI:29991"/>
    </ligand>
</feature>
<comment type="catalytic activity">
    <reaction evidence="9">
        <text>tRNA(Asx) + L-aspartate + ATP = L-aspartyl-tRNA(Asx) + AMP + diphosphate</text>
        <dbReference type="Rhea" id="RHEA:18349"/>
        <dbReference type="Rhea" id="RHEA-COMP:9710"/>
        <dbReference type="Rhea" id="RHEA-COMP:9711"/>
        <dbReference type="ChEBI" id="CHEBI:29991"/>
        <dbReference type="ChEBI" id="CHEBI:30616"/>
        <dbReference type="ChEBI" id="CHEBI:33019"/>
        <dbReference type="ChEBI" id="CHEBI:78442"/>
        <dbReference type="ChEBI" id="CHEBI:78516"/>
        <dbReference type="ChEBI" id="CHEBI:456215"/>
        <dbReference type="EC" id="6.1.1.23"/>
    </reaction>
</comment>
<evidence type="ECO:0000256" key="2">
    <source>
        <dbReference type="ARBA" id="ARBA00005312"/>
    </source>
</evidence>
<dbReference type="FunFam" id="3.30.930.10:FF:000038">
    <property type="entry name" value="Aspartate--tRNA ligase"/>
    <property type="match status" value="1"/>
</dbReference>
<dbReference type="PANTHER" id="PTHR43450">
    <property type="entry name" value="ASPARTYL-TRNA SYNTHETASE"/>
    <property type="match status" value="1"/>
</dbReference>
<evidence type="ECO:0000256" key="8">
    <source>
        <dbReference type="ARBA" id="ARBA00023146"/>
    </source>
</evidence>
<comment type="subcellular location">
    <subcellularLocation>
        <location evidence="1 9">Cytoplasm</location>
    </subcellularLocation>
</comment>
<dbReference type="HAMAP" id="MF_02075">
    <property type="entry name" value="Asp_tRNA_synth_type2"/>
    <property type="match status" value="1"/>
</dbReference>
<dbReference type="InterPro" id="IPR002312">
    <property type="entry name" value="Asp/Asn-tRNA-synth_IIb"/>
</dbReference>
<evidence type="ECO:0000256" key="7">
    <source>
        <dbReference type="ARBA" id="ARBA00022917"/>
    </source>
</evidence>
<evidence type="ECO:0000256" key="1">
    <source>
        <dbReference type="ARBA" id="ARBA00004496"/>
    </source>
</evidence>
<dbReference type="InterPro" id="IPR004364">
    <property type="entry name" value="Aa-tRNA-synt_II"/>
</dbReference>
<evidence type="ECO:0000256" key="6">
    <source>
        <dbReference type="ARBA" id="ARBA00022840"/>
    </source>
</evidence>
<dbReference type="InterPro" id="IPR006195">
    <property type="entry name" value="aa-tRNA-synth_II"/>
</dbReference>
<feature type="binding site" evidence="9">
    <location>
        <begin position="408"/>
        <end position="411"/>
    </location>
    <ligand>
        <name>ATP</name>
        <dbReference type="ChEBI" id="CHEBI:30616"/>
    </ligand>
</feature>
<organism evidence="11">
    <name type="scientific">Candidatus Heimdallarchaeum aukensis</name>
    <dbReference type="NCBI Taxonomy" id="2876573"/>
    <lineage>
        <taxon>Archaea</taxon>
        <taxon>Promethearchaeati</taxon>
        <taxon>Candidatus Heimdallarchaeota</taxon>
        <taxon>Candidatus Heimdallarchaeia (ex Rinke et al. 2021) (nom. nud.)</taxon>
        <taxon>Candidatus Heimdallarchaeales</taxon>
        <taxon>Candidatus Heimdallarchaeaceae</taxon>
        <taxon>Candidatus Heimdallarchaeum</taxon>
    </lineage>
</organism>
<evidence type="ECO:0000256" key="4">
    <source>
        <dbReference type="ARBA" id="ARBA00022598"/>
    </source>
</evidence>
<dbReference type="InterPro" id="IPR012340">
    <property type="entry name" value="NA-bd_OB-fold"/>
</dbReference>
<feature type="binding site" evidence="9">
    <location>
        <position position="213"/>
    </location>
    <ligand>
        <name>L-aspartate</name>
        <dbReference type="ChEBI" id="CHEBI:29991"/>
    </ligand>
</feature>
<protein>
    <recommendedName>
        <fullName evidence="9">Aspartate--tRNA(Asp/Asn) ligase</fullName>
        <ecNumber evidence="9">6.1.1.23</ecNumber>
    </recommendedName>
    <alternativeName>
        <fullName evidence="9">Aspartyl-tRNA synthetase</fullName>
        <shortName evidence="9">AspRS</shortName>
    </alternativeName>
    <alternativeName>
        <fullName evidence="9">Non-discriminating aspartyl-tRNA synthetase</fullName>
        <shortName evidence="9">ND-AspRS</shortName>
    </alternativeName>
</protein>
<dbReference type="Proteomes" id="UP001201020">
    <property type="component" value="Chromosome"/>
</dbReference>
<comment type="similarity">
    <text evidence="2 9">Belongs to the class-II aminoacyl-tRNA synthetase family. Type 2 subfamily.</text>
</comment>
<feature type="site" description="Important for tRNA non-discrimination" evidence="9">
    <location>
        <position position="84"/>
    </location>
</feature>
<dbReference type="GO" id="GO:0017101">
    <property type="term" value="C:aminoacyl-tRNA synthetase multienzyme complex"/>
    <property type="evidence" value="ECO:0007669"/>
    <property type="project" value="TreeGrafter"/>
</dbReference>
<dbReference type="PRINTS" id="PR01042">
    <property type="entry name" value="TRNASYNTHASP"/>
</dbReference>
<dbReference type="NCBIfam" id="TIGR00458">
    <property type="entry name" value="aspS_nondisc"/>
    <property type="match status" value="1"/>
</dbReference>
<dbReference type="SUPFAM" id="SSF50249">
    <property type="entry name" value="Nucleic acid-binding proteins"/>
    <property type="match status" value="1"/>
</dbReference>
<dbReference type="AlphaFoldDB" id="A0A9Y1FJ00"/>
<dbReference type="InterPro" id="IPR004365">
    <property type="entry name" value="NA-bd_OB_tRNA"/>
</dbReference>
<name>A0A9Y1FJ00_9ARCH</name>
<evidence type="ECO:0000313" key="11">
    <source>
        <dbReference type="EMBL" id="UJG39777.1"/>
    </source>
</evidence>
<keyword evidence="3 9" id="KW-0963">Cytoplasm</keyword>
<feature type="binding site" evidence="9">
    <location>
        <position position="363"/>
    </location>
    <ligand>
        <name>L-aspartate</name>
        <dbReference type="ChEBI" id="CHEBI:29991"/>
    </ligand>
</feature>
<proteinExistence type="inferred from homology"/>
<reference evidence="11" key="1">
    <citation type="journal article" date="2022" name="Nat. Microbiol.">
        <title>Unique mobile elements and scalable gene flow at the prokaryote-eukaryote boundary revealed by circularized Asgard archaea genomes.</title>
        <authorList>
            <person name="Wu F."/>
            <person name="Speth D.R."/>
            <person name="Philosof A."/>
            <person name="Cremiere A."/>
            <person name="Narayanan A."/>
            <person name="Barco R.A."/>
            <person name="Connon S.A."/>
            <person name="Amend J.P."/>
            <person name="Antoshechkin I.A."/>
            <person name="Orphan V.J."/>
        </authorList>
    </citation>
    <scope>NUCLEOTIDE SEQUENCE</scope>
    <source>
        <strain evidence="11">PM71</strain>
    </source>
</reference>
<dbReference type="SUPFAM" id="SSF55681">
    <property type="entry name" value="Class II aaRS and biotin synthetases"/>
    <property type="match status" value="1"/>
</dbReference>
<evidence type="ECO:0000256" key="5">
    <source>
        <dbReference type="ARBA" id="ARBA00022741"/>
    </source>
</evidence>
<accession>A0A9Y1FJ00</accession>
<dbReference type="NCBIfam" id="NF003483">
    <property type="entry name" value="PRK05159.1"/>
    <property type="match status" value="1"/>
</dbReference>
<feature type="binding site" evidence="9">
    <location>
        <position position="360"/>
    </location>
    <ligand>
        <name>Mg(2+)</name>
        <dbReference type="ChEBI" id="CHEBI:18420"/>
        <label>2</label>
    </ligand>
</feature>
<feature type="binding site" evidence="9">
    <location>
        <position position="360"/>
    </location>
    <ligand>
        <name>Mg(2+)</name>
        <dbReference type="ChEBI" id="CHEBI:18420"/>
        <label>3</label>
    </ligand>
</feature>
<dbReference type="GO" id="GO:0005829">
    <property type="term" value="C:cytosol"/>
    <property type="evidence" value="ECO:0007669"/>
    <property type="project" value="TreeGrafter"/>
</dbReference>
<dbReference type="GO" id="GO:0005524">
    <property type="term" value="F:ATP binding"/>
    <property type="evidence" value="ECO:0007669"/>
    <property type="project" value="UniProtKB-UniRule"/>
</dbReference>
<keyword evidence="4 9" id="KW-0436">Ligase</keyword>
<comment type="caution">
    <text evidence="9">Lacks conserved residue(s) required for the propagation of feature annotation.</text>
</comment>
<comment type="subunit">
    <text evidence="9">Homodimer.</text>
</comment>
<dbReference type="Pfam" id="PF01336">
    <property type="entry name" value="tRNA_anti-codon"/>
    <property type="match status" value="1"/>
</dbReference>
<feature type="binding site" evidence="9">
    <location>
        <position position="360"/>
    </location>
    <ligand>
        <name>ATP</name>
        <dbReference type="ChEBI" id="CHEBI:30616"/>
    </ligand>
</feature>
<keyword evidence="7 9" id="KW-0648">Protein biosynthesis</keyword>
<dbReference type="Gene3D" id="2.40.50.140">
    <property type="entry name" value="Nucleic acid-binding proteins"/>
    <property type="match status" value="1"/>
</dbReference>
<dbReference type="CDD" id="cd00776">
    <property type="entry name" value="AsxRS_core"/>
    <property type="match status" value="1"/>
</dbReference>
<gene>
    <name evidence="9 11" type="primary">aspS</name>
    <name evidence="11" type="ORF">K9W45_07885</name>
</gene>
<evidence type="ECO:0000256" key="9">
    <source>
        <dbReference type="HAMAP-Rule" id="MF_02075"/>
    </source>
</evidence>
<dbReference type="InterPro" id="IPR004523">
    <property type="entry name" value="Asp-tRNA_synthase_2"/>
</dbReference>
<evidence type="ECO:0000259" key="10">
    <source>
        <dbReference type="PROSITE" id="PS50862"/>
    </source>
</evidence>
<dbReference type="EC" id="6.1.1.23" evidence="9"/>
<feature type="binding site" evidence="9">
    <location>
        <begin position="221"/>
        <end position="223"/>
    </location>
    <ligand>
        <name>ATP</name>
        <dbReference type="ChEBI" id="CHEBI:30616"/>
    </ligand>
</feature>
<feature type="binding site" evidence="9">
    <location>
        <position position="169"/>
    </location>
    <ligand>
        <name>L-aspartate</name>
        <dbReference type="ChEBI" id="CHEBI:29991"/>
    </ligand>
</feature>
<dbReference type="GO" id="GO:0006422">
    <property type="term" value="P:aspartyl-tRNA aminoacylation"/>
    <property type="evidence" value="ECO:0007669"/>
    <property type="project" value="UniProtKB-UniRule"/>
</dbReference>
<dbReference type="GO" id="GO:0000287">
    <property type="term" value="F:magnesium ion binding"/>
    <property type="evidence" value="ECO:0007669"/>
    <property type="project" value="UniProtKB-UniRule"/>
</dbReference>
<evidence type="ECO:0000256" key="3">
    <source>
        <dbReference type="ARBA" id="ARBA00022490"/>
    </source>
</evidence>
<dbReference type="Pfam" id="PF00152">
    <property type="entry name" value="tRNA-synt_2"/>
    <property type="match status" value="1"/>
</dbReference>
<keyword evidence="9" id="KW-0479">Metal-binding</keyword>
<keyword evidence="6 9" id="KW-0067">ATP-binding</keyword>
<dbReference type="InterPro" id="IPR045864">
    <property type="entry name" value="aa-tRNA-synth_II/BPL/LPL"/>
</dbReference>
<keyword evidence="8 9" id="KW-0030">Aminoacyl-tRNA synthetase</keyword>
<comment type="cofactor">
    <cofactor evidence="9">
        <name>Mg(2+)</name>
        <dbReference type="ChEBI" id="CHEBI:18420"/>
    </cofactor>
    <text evidence="9">Binds 3 Mg(2+) cations per subunit. The strongest magnesium site (Mg1) is bound to the beta- and gamma-phosphates of ATP and four water molecules complete its coordination sphere.</text>
</comment>
<keyword evidence="9" id="KW-0460">Magnesium</keyword>
<dbReference type="GO" id="GO:0004815">
    <property type="term" value="F:aspartate-tRNA ligase activity"/>
    <property type="evidence" value="ECO:0007669"/>
    <property type="project" value="UniProtKB-UniRule"/>
</dbReference>
<dbReference type="GO" id="GO:0003723">
    <property type="term" value="F:RNA binding"/>
    <property type="evidence" value="ECO:0007669"/>
    <property type="project" value="TreeGrafter"/>
</dbReference>
<comment type="function">
    <text evidence="9">Aspartyl-tRNA synthetase with relaxed tRNA specificity since it is able to aspartylate not only its cognate tRNA(Asp) but also tRNA(Asn). Reaction proceeds in two steps: L-aspartate is first activated by ATP to form Asp-AMP and then transferred to the acceptor end of tRNA(Asp/Asn).</text>
</comment>
<keyword evidence="5 9" id="KW-0547">Nucleotide-binding</keyword>
<dbReference type="GO" id="GO:0050560">
    <property type="term" value="F:aspartate-tRNA(Asn) ligase activity"/>
    <property type="evidence" value="ECO:0007669"/>
    <property type="project" value="UniProtKB-EC"/>
</dbReference>
<feature type="region of interest" description="Aspartate" evidence="9">
    <location>
        <begin position="191"/>
        <end position="194"/>
    </location>
</feature>
<dbReference type="EMBL" id="CP084166">
    <property type="protein sequence ID" value="UJG39777.1"/>
    <property type="molecule type" value="Genomic_DNA"/>
</dbReference>
<dbReference type="PANTHER" id="PTHR43450:SF1">
    <property type="entry name" value="ASPARTATE--TRNA LIGASE, CYTOPLASMIC"/>
    <property type="match status" value="1"/>
</dbReference>
<feature type="domain" description="Aminoacyl-transfer RNA synthetases class-II family profile" evidence="10">
    <location>
        <begin position="136"/>
        <end position="429"/>
    </location>
</feature>